<sequence>MSKESSVAPKERVNIVYQSATGNAQEQVELPLKLLMLGDFTGQKDERPVEDRAPINVDKDNFNDVMAQQNLQVTLSVSDKLSQEQGSSLPVTLQFRSLADFTPENIVNQVPELDTLLKLRGALNALKGPLGNIPAFRRRLQDLLNSADSREKLMKELGMKPDEVAAPKQ</sequence>
<accession>A0ABU5GX39</accession>
<keyword evidence="2" id="KW-1185">Reference proteome</keyword>
<dbReference type="PANTHER" id="PTHR35850">
    <property type="entry name" value="CYTOPLASMIC PROTEIN-RELATED"/>
    <property type="match status" value="1"/>
</dbReference>
<dbReference type="Pfam" id="PF05591">
    <property type="entry name" value="T6SS_VipA"/>
    <property type="match status" value="1"/>
</dbReference>
<organism evidence="1 2">
    <name type="scientific">Hyalangium rubrum</name>
    <dbReference type="NCBI Taxonomy" id="3103134"/>
    <lineage>
        <taxon>Bacteria</taxon>
        <taxon>Pseudomonadati</taxon>
        <taxon>Myxococcota</taxon>
        <taxon>Myxococcia</taxon>
        <taxon>Myxococcales</taxon>
        <taxon>Cystobacterineae</taxon>
        <taxon>Archangiaceae</taxon>
        <taxon>Hyalangium</taxon>
    </lineage>
</organism>
<dbReference type="PANTHER" id="PTHR35850:SF2">
    <property type="entry name" value="TYPE VI SECRETION SYSTEM CONTRACTILE SHEATH SMALL SUBUNIT"/>
    <property type="match status" value="1"/>
</dbReference>
<dbReference type="RefSeq" id="WP_321544484.1">
    <property type="nucleotide sequence ID" value="NZ_JAXIVS010000002.1"/>
</dbReference>
<dbReference type="InterPro" id="IPR008312">
    <property type="entry name" value="T6SS_TssB1"/>
</dbReference>
<protein>
    <submittedName>
        <fullName evidence="1">Type VI secretion system contractile sheath small subunit</fullName>
    </submittedName>
</protein>
<dbReference type="NCBIfam" id="TIGR03358">
    <property type="entry name" value="VI_chp_5"/>
    <property type="match status" value="1"/>
</dbReference>
<comment type="caution">
    <text evidence="1">The sequence shown here is derived from an EMBL/GenBank/DDBJ whole genome shotgun (WGS) entry which is preliminary data.</text>
</comment>
<reference evidence="1 2" key="1">
    <citation type="submission" date="2023-12" db="EMBL/GenBank/DDBJ databases">
        <title>the genome sequence of Hyalangium sp. s54d21.</title>
        <authorList>
            <person name="Zhang X."/>
        </authorList>
    </citation>
    <scope>NUCLEOTIDE SEQUENCE [LARGE SCALE GENOMIC DNA]</scope>
    <source>
        <strain evidence="2">s54d21</strain>
    </source>
</reference>
<name>A0ABU5GX39_9BACT</name>
<gene>
    <name evidence="1" type="primary">tssB</name>
    <name evidence="1" type="ORF">SYV04_05145</name>
</gene>
<dbReference type="PIRSF" id="PIRSF028301">
    <property type="entry name" value="UCP028301"/>
    <property type="match status" value="1"/>
</dbReference>
<evidence type="ECO:0000313" key="1">
    <source>
        <dbReference type="EMBL" id="MDY7225754.1"/>
    </source>
</evidence>
<dbReference type="Proteomes" id="UP001291309">
    <property type="component" value="Unassembled WGS sequence"/>
</dbReference>
<dbReference type="EMBL" id="JAXIVS010000002">
    <property type="protein sequence ID" value="MDY7225754.1"/>
    <property type="molecule type" value="Genomic_DNA"/>
</dbReference>
<proteinExistence type="predicted"/>
<evidence type="ECO:0000313" key="2">
    <source>
        <dbReference type="Proteomes" id="UP001291309"/>
    </source>
</evidence>